<accession>A0A7G3GFB5</accession>
<dbReference type="RefSeq" id="WP_130108351.1">
    <property type="nucleotide sequence ID" value="NZ_CP025782.1"/>
</dbReference>
<gene>
    <name evidence="2" type="ORF">C1H71_20235</name>
</gene>
<geneLocation type="plasmid" evidence="2 3">
    <name>pl2</name>
</geneLocation>
<feature type="compositionally biased region" description="Polar residues" evidence="1">
    <location>
        <begin position="1"/>
        <end position="14"/>
    </location>
</feature>
<evidence type="ECO:0000313" key="3">
    <source>
        <dbReference type="Proteomes" id="UP000515917"/>
    </source>
</evidence>
<evidence type="ECO:0000313" key="2">
    <source>
        <dbReference type="EMBL" id="QBC45874.1"/>
    </source>
</evidence>
<organism evidence="2 3">
    <name type="scientific">Iodobacter fluviatilis</name>
    <dbReference type="NCBI Taxonomy" id="537"/>
    <lineage>
        <taxon>Bacteria</taxon>
        <taxon>Pseudomonadati</taxon>
        <taxon>Pseudomonadota</taxon>
        <taxon>Betaproteobacteria</taxon>
        <taxon>Neisseriales</taxon>
        <taxon>Chitinibacteraceae</taxon>
        <taxon>Iodobacter</taxon>
    </lineage>
</organism>
<proteinExistence type="predicted"/>
<sequence>MQNQNSTSRSTTEPSKMMDLKIGETVIHGRTGKPVKIKRVANGVVDFDGAVSGFMTFGAVVKGGLLKGGNV</sequence>
<dbReference type="EMBL" id="CP025782">
    <property type="protein sequence ID" value="QBC45874.1"/>
    <property type="molecule type" value="Genomic_DNA"/>
</dbReference>
<reference evidence="2 3" key="1">
    <citation type="submission" date="2018-01" db="EMBL/GenBank/DDBJ databases">
        <title>Genome sequence of Iodobacter sp. strain PCH194 isolated from Indian Trans-Himalaya.</title>
        <authorList>
            <person name="Kumar V."/>
            <person name="Thakur V."/>
            <person name="Kumar S."/>
            <person name="Singh D."/>
        </authorList>
    </citation>
    <scope>NUCLEOTIDE SEQUENCE [LARGE SCALE GENOMIC DNA]</scope>
    <source>
        <strain evidence="2 3">PCH194</strain>
        <plasmid evidence="2 3">pl2</plasmid>
    </source>
</reference>
<evidence type="ECO:0000256" key="1">
    <source>
        <dbReference type="SAM" id="MobiDB-lite"/>
    </source>
</evidence>
<dbReference type="GeneID" id="39458527"/>
<dbReference type="AlphaFoldDB" id="A0A7G3GFB5"/>
<protein>
    <submittedName>
        <fullName evidence="2">Uncharacterized protein</fullName>
    </submittedName>
</protein>
<feature type="region of interest" description="Disordered" evidence="1">
    <location>
        <begin position="1"/>
        <end position="24"/>
    </location>
</feature>
<keyword evidence="3" id="KW-1185">Reference proteome</keyword>
<keyword evidence="2" id="KW-0614">Plasmid</keyword>
<name>A0A7G3GFB5_9NEIS</name>
<dbReference type="KEGG" id="ifl:C1H71_20235"/>
<dbReference type="Proteomes" id="UP000515917">
    <property type="component" value="Plasmid pl2"/>
</dbReference>